<dbReference type="RefSeq" id="WP_374251059.1">
    <property type="nucleotide sequence ID" value="NZ_JBAFUR010000001.1"/>
</dbReference>
<dbReference type="InterPro" id="IPR050508">
    <property type="entry name" value="Methyltransf_Superfamily"/>
</dbReference>
<name>A0ABW6ZF53_9HYPH</name>
<comment type="caution">
    <text evidence="2">The sequence shown here is derived from an EMBL/GenBank/DDBJ whole genome shotgun (WGS) entry which is preliminary data.</text>
</comment>
<dbReference type="SUPFAM" id="SSF53335">
    <property type="entry name" value="S-adenosyl-L-methionine-dependent methyltransferases"/>
    <property type="match status" value="1"/>
</dbReference>
<organism evidence="2 3">
    <name type="scientific">Xanthobacter aminoxidans</name>
    <dbReference type="NCBI Taxonomy" id="186280"/>
    <lineage>
        <taxon>Bacteria</taxon>
        <taxon>Pseudomonadati</taxon>
        <taxon>Pseudomonadota</taxon>
        <taxon>Alphaproteobacteria</taxon>
        <taxon>Hyphomicrobiales</taxon>
        <taxon>Xanthobacteraceae</taxon>
        <taxon>Xanthobacter</taxon>
    </lineage>
</organism>
<reference evidence="2 3" key="1">
    <citation type="submission" date="2024-02" db="EMBL/GenBank/DDBJ databases">
        <title>Expansion and revision of Xanthobacter and proposal of Roseixanthobacter gen. nov.</title>
        <authorList>
            <person name="Soltysiak M.P.M."/>
            <person name="Jalihal A."/>
            <person name="Ory A."/>
            <person name="Chrisophersen C."/>
            <person name="Lee A.D."/>
            <person name="Boulton J."/>
            <person name="Springer M."/>
        </authorList>
    </citation>
    <scope>NUCLEOTIDE SEQUENCE [LARGE SCALE GENOMIC DNA]</scope>
    <source>
        <strain evidence="2 3">CB5</strain>
    </source>
</reference>
<evidence type="ECO:0000313" key="3">
    <source>
        <dbReference type="Proteomes" id="UP001604043"/>
    </source>
</evidence>
<dbReference type="CDD" id="cd02440">
    <property type="entry name" value="AdoMet_MTases"/>
    <property type="match status" value="1"/>
</dbReference>
<accession>A0ABW6ZF53</accession>
<evidence type="ECO:0000259" key="1">
    <source>
        <dbReference type="Pfam" id="PF08241"/>
    </source>
</evidence>
<dbReference type="Pfam" id="PF08241">
    <property type="entry name" value="Methyltransf_11"/>
    <property type="match status" value="1"/>
</dbReference>
<dbReference type="GO" id="GO:0008168">
    <property type="term" value="F:methyltransferase activity"/>
    <property type="evidence" value="ECO:0007669"/>
    <property type="project" value="UniProtKB-KW"/>
</dbReference>
<keyword evidence="2" id="KW-0489">Methyltransferase</keyword>
<keyword evidence="2" id="KW-0808">Transferase</keyword>
<dbReference type="PANTHER" id="PTHR42912">
    <property type="entry name" value="METHYLTRANSFERASE"/>
    <property type="match status" value="1"/>
</dbReference>
<dbReference type="Proteomes" id="UP001604043">
    <property type="component" value="Unassembled WGS sequence"/>
</dbReference>
<dbReference type="InterPro" id="IPR013216">
    <property type="entry name" value="Methyltransf_11"/>
</dbReference>
<dbReference type="EMBL" id="JBAFUR010000001">
    <property type="protein sequence ID" value="MFG1251661.1"/>
    <property type="molecule type" value="Genomic_DNA"/>
</dbReference>
<dbReference type="GO" id="GO:0032259">
    <property type="term" value="P:methylation"/>
    <property type="evidence" value="ECO:0007669"/>
    <property type="project" value="UniProtKB-KW"/>
</dbReference>
<gene>
    <name evidence="2" type="ORF">V5F30_05575</name>
</gene>
<dbReference type="EC" id="2.1.-.-" evidence="2"/>
<keyword evidence="3" id="KW-1185">Reference proteome</keyword>
<sequence>MTISIEGDRVAAGSPSSEGINGDLESWLALNLPVDGIWAPEGTIAPCPPEPLMYRTSGLTDPFGFASHGVHFLRSLSALSPVPLKDFRAVLDFGVGAGRIARMFHGFRGTYVGVDIDADLVAWLNGHLGHVKAIKTEPRQRLPLADNSFDAVISISVFSHLAEADHRFYLGELARVCAPGAILMLSIHGQRALDRALGEEMIFDMLCIPRPSLEEVERRFANGPCYGFIRQSGHLSSATYDYGITFISEPYIRAEWTRHFDLVDIGTGALHDFQDVVVLRAR</sequence>
<proteinExistence type="predicted"/>
<evidence type="ECO:0000313" key="2">
    <source>
        <dbReference type="EMBL" id="MFG1251661.1"/>
    </source>
</evidence>
<dbReference type="Gene3D" id="3.40.50.150">
    <property type="entry name" value="Vaccinia Virus protein VP39"/>
    <property type="match status" value="1"/>
</dbReference>
<dbReference type="InterPro" id="IPR029063">
    <property type="entry name" value="SAM-dependent_MTases_sf"/>
</dbReference>
<protein>
    <submittedName>
        <fullName evidence="2">Class I SAM-dependent methyltransferase</fullName>
        <ecNumber evidence="2">2.1.-.-</ecNumber>
    </submittedName>
</protein>
<feature type="domain" description="Methyltransferase type 11" evidence="1">
    <location>
        <begin position="91"/>
        <end position="184"/>
    </location>
</feature>